<dbReference type="RefSeq" id="WP_069858202.1">
    <property type="nucleotide sequence ID" value="NZ_BDFE01000015.1"/>
</dbReference>
<keyword evidence="15" id="KW-1185">Reference proteome</keyword>
<sequence length="385" mass="43241">MKCQVLKEDIVEGVQLAANIIPAKTGTAYLRTIWLETRENTLTIMATDSNIEFTGTYPAQTLEAGRVGIHGKKFSDLIRKLPPGELTFEADPDGPTILIHQGKKKYKLPLNNPSWFQEFQAMPEEIGGTWSGELLQRVIDKIAFCINDEEDTGAMNCIKFTPLVEGVVEVCGMNGHQFGMIRFTTPDIHVSLGTEGVLIAKKDLNEIAKWLRPEDIAVSLGAKRMFLRSAKGHELMSVPRRTHEFPDYRNFIDSYESLFQSTLEVDKYELTDALERISLFNTQSSKSTYLHFNPTELGLSCHGQEFGEGSEIIAAQFQGNLDMIAIPTRILLEILSHFTSTKITFRLAGPLDPCKITGQDDPDYFVITMPVEITEDTYYTEEEDA</sequence>
<keyword evidence="5" id="KW-0808">Transferase</keyword>
<protein>
    <recommendedName>
        <fullName evidence="3">Beta sliding clamp</fullName>
    </recommendedName>
    <alternativeName>
        <fullName evidence="11">Beta-clamp processivity factor</fullName>
    </alternativeName>
    <alternativeName>
        <fullName evidence="10">DNA polymerase III beta sliding clamp subunit</fullName>
    </alternativeName>
</protein>
<evidence type="ECO:0000256" key="10">
    <source>
        <dbReference type="ARBA" id="ARBA00030988"/>
    </source>
</evidence>
<keyword evidence="9" id="KW-0238">DNA-binding</keyword>
<dbReference type="OrthoDB" id="8421503at2"/>
<evidence type="ECO:0000313" key="14">
    <source>
        <dbReference type="EMBL" id="GAU08575.1"/>
    </source>
</evidence>
<dbReference type="Pfam" id="PF00712">
    <property type="entry name" value="DNA_pol3_beta"/>
    <property type="match status" value="1"/>
</dbReference>
<evidence type="ECO:0000259" key="12">
    <source>
        <dbReference type="Pfam" id="PF00712"/>
    </source>
</evidence>
<dbReference type="GO" id="GO:0005737">
    <property type="term" value="C:cytoplasm"/>
    <property type="evidence" value="ECO:0007669"/>
    <property type="project" value="UniProtKB-SubCell"/>
</dbReference>
<dbReference type="InterPro" id="IPR046938">
    <property type="entry name" value="DNA_clamp_sf"/>
</dbReference>
<reference evidence="15" key="1">
    <citation type="submission" date="2016-06" db="EMBL/GenBank/DDBJ databases">
        <title>Draft genome sequence of Desulfoplanes formicivorans strain Pf12B.</title>
        <authorList>
            <person name="Watanabe M."/>
            <person name="Kojima H."/>
            <person name="Fukui M."/>
        </authorList>
    </citation>
    <scope>NUCLEOTIDE SEQUENCE [LARGE SCALE GENOMIC DNA]</scope>
    <source>
        <strain evidence="15">Pf12B</strain>
    </source>
</reference>
<dbReference type="STRING" id="1592317.DPF_1288"/>
<dbReference type="InterPro" id="IPR001001">
    <property type="entry name" value="DNA_polIII_beta"/>
</dbReference>
<evidence type="ECO:0000256" key="11">
    <source>
        <dbReference type="ARBA" id="ARBA00033276"/>
    </source>
</evidence>
<evidence type="ECO:0000256" key="4">
    <source>
        <dbReference type="ARBA" id="ARBA00022490"/>
    </source>
</evidence>
<evidence type="ECO:0000256" key="7">
    <source>
        <dbReference type="ARBA" id="ARBA00022705"/>
    </source>
</evidence>
<dbReference type="PANTHER" id="PTHR30478">
    <property type="entry name" value="DNA POLYMERASE III SUBUNIT BETA"/>
    <property type="match status" value="1"/>
</dbReference>
<comment type="similarity">
    <text evidence="2">Belongs to the beta sliding clamp family.</text>
</comment>
<dbReference type="Gene3D" id="3.70.10.10">
    <property type="match status" value="1"/>
</dbReference>
<dbReference type="PANTHER" id="PTHR30478:SF0">
    <property type="entry name" value="BETA SLIDING CLAMP"/>
    <property type="match status" value="1"/>
</dbReference>
<evidence type="ECO:0000256" key="9">
    <source>
        <dbReference type="ARBA" id="ARBA00023125"/>
    </source>
</evidence>
<dbReference type="InterPro" id="IPR022635">
    <property type="entry name" value="DNA_polIII_beta_C"/>
</dbReference>
<evidence type="ECO:0000313" key="15">
    <source>
        <dbReference type="Proteomes" id="UP000095200"/>
    </source>
</evidence>
<proteinExistence type="inferred from homology"/>
<keyword evidence="6" id="KW-0548">Nucleotidyltransferase</keyword>
<dbReference type="SMART" id="SM00480">
    <property type="entry name" value="POL3Bc"/>
    <property type="match status" value="1"/>
</dbReference>
<keyword evidence="7" id="KW-0235">DNA replication</keyword>
<evidence type="ECO:0000256" key="2">
    <source>
        <dbReference type="ARBA" id="ARBA00010752"/>
    </source>
</evidence>
<dbReference type="GO" id="GO:0003887">
    <property type="term" value="F:DNA-directed DNA polymerase activity"/>
    <property type="evidence" value="ECO:0007669"/>
    <property type="project" value="UniProtKB-KW"/>
</dbReference>
<gene>
    <name evidence="14" type="ORF">DPF_1288</name>
</gene>
<dbReference type="AlphaFoldDB" id="A0A194AH84"/>
<dbReference type="GO" id="GO:0006271">
    <property type="term" value="P:DNA strand elongation involved in DNA replication"/>
    <property type="evidence" value="ECO:0007669"/>
    <property type="project" value="TreeGrafter"/>
</dbReference>
<dbReference type="InterPro" id="IPR022634">
    <property type="entry name" value="DNA_polIII_beta_N"/>
</dbReference>
<dbReference type="GO" id="GO:0008408">
    <property type="term" value="F:3'-5' exonuclease activity"/>
    <property type="evidence" value="ECO:0007669"/>
    <property type="project" value="InterPro"/>
</dbReference>
<evidence type="ECO:0000256" key="6">
    <source>
        <dbReference type="ARBA" id="ARBA00022695"/>
    </source>
</evidence>
<dbReference type="SUPFAM" id="SSF55979">
    <property type="entry name" value="DNA clamp"/>
    <property type="match status" value="3"/>
</dbReference>
<organism evidence="14 15">
    <name type="scientific">Desulfoplanes formicivorans</name>
    <dbReference type="NCBI Taxonomy" id="1592317"/>
    <lineage>
        <taxon>Bacteria</taxon>
        <taxon>Pseudomonadati</taxon>
        <taxon>Thermodesulfobacteriota</taxon>
        <taxon>Desulfovibrionia</taxon>
        <taxon>Desulfovibrionales</taxon>
        <taxon>Desulfoplanaceae</taxon>
        <taxon>Desulfoplanes</taxon>
    </lineage>
</organism>
<evidence type="ECO:0000256" key="8">
    <source>
        <dbReference type="ARBA" id="ARBA00022932"/>
    </source>
</evidence>
<keyword evidence="4" id="KW-0963">Cytoplasm</keyword>
<dbReference type="Proteomes" id="UP000095200">
    <property type="component" value="Unassembled WGS sequence"/>
</dbReference>
<evidence type="ECO:0000256" key="5">
    <source>
        <dbReference type="ARBA" id="ARBA00022679"/>
    </source>
</evidence>
<evidence type="ECO:0000256" key="1">
    <source>
        <dbReference type="ARBA" id="ARBA00004496"/>
    </source>
</evidence>
<dbReference type="EMBL" id="BDFE01000015">
    <property type="protein sequence ID" value="GAU08575.1"/>
    <property type="molecule type" value="Genomic_DNA"/>
</dbReference>
<dbReference type="NCBIfam" id="TIGR00663">
    <property type="entry name" value="dnan"/>
    <property type="match status" value="1"/>
</dbReference>
<feature type="domain" description="DNA polymerase III beta sliding clamp C-terminal" evidence="13">
    <location>
        <begin position="260"/>
        <end position="371"/>
    </location>
</feature>
<evidence type="ECO:0000256" key="3">
    <source>
        <dbReference type="ARBA" id="ARBA00021035"/>
    </source>
</evidence>
<feature type="domain" description="DNA polymerase III beta sliding clamp N-terminal" evidence="12">
    <location>
        <begin position="1"/>
        <end position="109"/>
    </location>
</feature>
<accession>A0A194AH84</accession>
<dbReference type="CDD" id="cd00140">
    <property type="entry name" value="beta_clamp"/>
    <property type="match status" value="1"/>
</dbReference>
<comment type="subcellular location">
    <subcellularLocation>
        <location evidence="1">Cytoplasm</location>
    </subcellularLocation>
</comment>
<evidence type="ECO:0000259" key="13">
    <source>
        <dbReference type="Pfam" id="PF02768"/>
    </source>
</evidence>
<comment type="caution">
    <text evidence="14">The sequence shown here is derived from an EMBL/GenBank/DDBJ whole genome shotgun (WGS) entry which is preliminary data.</text>
</comment>
<dbReference type="Pfam" id="PF02768">
    <property type="entry name" value="DNA_pol3_beta_3"/>
    <property type="match status" value="1"/>
</dbReference>
<name>A0A194AH84_9BACT</name>
<dbReference type="GO" id="GO:0009360">
    <property type="term" value="C:DNA polymerase III complex"/>
    <property type="evidence" value="ECO:0007669"/>
    <property type="project" value="InterPro"/>
</dbReference>
<dbReference type="GO" id="GO:0003677">
    <property type="term" value="F:DNA binding"/>
    <property type="evidence" value="ECO:0007669"/>
    <property type="project" value="UniProtKB-KW"/>
</dbReference>
<keyword evidence="8" id="KW-0239">DNA-directed DNA polymerase</keyword>
<dbReference type="Gene3D" id="3.10.150.10">
    <property type="entry name" value="DNA Polymerase III, subunit A, domain 2"/>
    <property type="match status" value="1"/>
</dbReference>